<keyword evidence="3" id="KW-1185">Reference proteome</keyword>
<feature type="compositionally biased region" description="Basic and acidic residues" evidence="1">
    <location>
        <begin position="7"/>
        <end position="21"/>
    </location>
</feature>
<dbReference type="AlphaFoldDB" id="A0AAV4D4J1"/>
<organism evidence="2 3">
    <name type="scientific">Plakobranchus ocellatus</name>
    <dbReference type="NCBI Taxonomy" id="259542"/>
    <lineage>
        <taxon>Eukaryota</taxon>
        <taxon>Metazoa</taxon>
        <taxon>Spiralia</taxon>
        <taxon>Lophotrochozoa</taxon>
        <taxon>Mollusca</taxon>
        <taxon>Gastropoda</taxon>
        <taxon>Heterobranchia</taxon>
        <taxon>Euthyneura</taxon>
        <taxon>Panpulmonata</taxon>
        <taxon>Sacoglossa</taxon>
        <taxon>Placobranchoidea</taxon>
        <taxon>Plakobranchidae</taxon>
        <taxon>Plakobranchus</taxon>
    </lineage>
</organism>
<feature type="region of interest" description="Disordered" evidence="1">
    <location>
        <begin position="1"/>
        <end position="21"/>
    </location>
</feature>
<accession>A0AAV4D4J1</accession>
<gene>
    <name evidence="2" type="ORF">PoB_006564200</name>
</gene>
<reference evidence="2 3" key="1">
    <citation type="journal article" date="2021" name="Elife">
        <title>Chloroplast acquisition without the gene transfer in kleptoplastic sea slugs, Plakobranchus ocellatus.</title>
        <authorList>
            <person name="Maeda T."/>
            <person name="Takahashi S."/>
            <person name="Yoshida T."/>
            <person name="Shimamura S."/>
            <person name="Takaki Y."/>
            <person name="Nagai Y."/>
            <person name="Toyoda A."/>
            <person name="Suzuki Y."/>
            <person name="Arimoto A."/>
            <person name="Ishii H."/>
            <person name="Satoh N."/>
            <person name="Nishiyama T."/>
            <person name="Hasebe M."/>
            <person name="Maruyama T."/>
            <person name="Minagawa J."/>
            <person name="Obokata J."/>
            <person name="Shigenobu S."/>
        </authorList>
    </citation>
    <scope>NUCLEOTIDE SEQUENCE [LARGE SCALE GENOMIC DNA]</scope>
</reference>
<comment type="caution">
    <text evidence="2">The sequence shown here is derived from an EMBL/GenBank/DDBJ whole genome shotgun (WGS) entry which is preliminary data.</text>
</comment>
<evidence type="ECO:0000313" key="2">
    <source>
        <dbReference type="EMBL" id="GFO39137.1"/>
    </source>
</evidence>
<protein>
    <submittedName>
        <fullName evidence="2">Uncharacterized protein</fullName>
    </submittedName>
</protein>
<evidence type="ECO:0000313" key="3">
    <source>
        <dbReference type="Proteomes" id="UP000735302"/>
    </source>
</evidence>
<dbReference type="EMBL" id="BLXT01007418">
    <property type="protein sequence ID" value="GFO39137.1"/>
    <property type="molecule type" value="Genomic_DNA"/>
</dbReference>
<proteinExistence type="predicted"/>
<evidence type="ECO:0000256" key="1">
    <source>
        <dbReference type="SAM" id="MobiDB-lite"/>
    </source>
</evidence>
<name>A0AAV4D4J1_9GAST</name>
<dbReference type="Proteomes" id="UP000735302">
    <property type="component" value="Unassembled WGS sequence"/>
</dbReference>
<sequence length="76" mass="8204">MAGHRGGKTEETPGPRNDDQLYRVEKVTNYLGLEEVTKDYGINITVLRLGGGFGGKIFEPAMLTAASSLAAYLTDQ</sequence>